<evidence type="ECO:0000313" key="2">
    <source>
        <dbReference type="Proteomes" id="UP000198506"/>
    </source>
</evidence>
<reference evidence="1 2" key="1">
    <citation type="submission" date="2016-10" db="EMBL/GenBank/DDBJ databases">
        <authorList>
            <person name="Varghese N."/>
            <person name="Submissions S."/>
        </authorList>
    </citation>
    <scope>NUCLEOTIDE SEQUENCE [LARGE SCALE GENOMIC DNA]</scope>
    <source>
        <strain evidence="1 2">IAM 15147</strain>
    </source>
</reference>
<accession>A0AA94HLC5</accession>
<dbReference type="Pfam" id="PF19736">
    <property type="entry name" value="DUF6226"/>
    <property type="match status" value="1"/>
</dbReference>
<organism evidence="1 2">
    <name type="scientific">Agrococcus baldri</name>
    <dbReference type="NCBI Taxonomy" id="153730"/>
    <lineage>
        <taxon>Bacteria</taxon>
        <taxon>Bacillati</taxon>
        <taxon>Actinomycetota</taxon>
        <taxon>Actinomycetes</taxon>
        <taxon>Micrococcales</taxon>
        <taxon>Microbacteriaceae</taxon>
        <taxon>Agrococcus</taxon>
    </lineage>
</organism>
<comment type="caution">
    <text evidence="1">The sequence shown here is derived from an EMBL/GenBank/DDBJ whole genome shotgun (WGS) entry which is preliminary data.</text>
</comment>
<evidence type="ECO:0000313" key="1">
    <source>
        <dbReference type="EMBL" id="SFS07002.1"/>
    </source>
</evidence>
<name>A0AA94HLC5_9MICO</name>
<gene>
    <name evidence="1" type="ORF">SAMN04487783_0900</name>
</gene>
<dbReference type="EMBL" id="FOZN01000002">
    <property type="protein sequence ID" value="SFS07002.1"/>
    <property type="molecule type" value="Genomic_DNA"/>
</dbReference>
<dbReference type="AlphaFoldDB" id="A0AA94HLC5"/>
<protein>
    <submittedName>
        <fullName evidence="1">Uncharacterized protein</fullName>
    </submittedName>
</protein>
<dbReference type="RefSeq" id="WP_092916371.1">
    <property type="nucleotide sequence ID" value="NZ_FOZN01000002.1"/>
</dbReference>
<dbReference type="Proteomes" id="UP000198506">
    <property type="component" value="Unassembled WGS sequence"/>
</dbReference>
<proteinExistence type="predicted"/>
<keyword evidence="2" id="KW-1185">Reference proteome</keyword>
<dbReference type="InterPro" id="IPR045773">
    <property type="entry name" value="DUF6226"/>
</dbReference>
<sequence length="159" mass="16734">MAPPAAFVMPPLPSGRWLDADGRVIAYGNRWGMGSPPDEAYSVTSNTERYAPLHDVADALVAHLLAEYDCAAEAEPTASSGTKELRALRVRPVGGGTGIRFAWTAFPGVLADLGGEVPEAAPMCGCDACDESLERAAAQFCDRVLAHVSGSTAWSRRAD</sequence>